<dbReference type="AlphaFoldDB" id="A0A9Q3J0D0"/>
<evidence type="ECO:0000313" key="1">
    <source>
        <dbReference type="EMBL" id="MBW0553770.1"/>
    </source>
</evidence>
<reference evidence="1" key="1">
    <citation type="submission" date="2021-03" db="EMBL/GenBank/DDBJ databases">
        <title>Draft genome sequence of rust myrtle Austropuccinia psidii MF-1, a brazilian biotype.</title>
        <authorList>
            <person name="Quecine M.C."/>
            <person name="Pachon D.M.R."/>
            <person name="Bonatelli M.L."/>
            <person name="Correr F.H."/>
            <person name="Franceschini L.M."/>
            <person name="Leite T.F."/>
            <person name="Margarido G.R.A."/>
            <person name="Almeida C.A."/>
            <person name="Ferrarezi J.A."/>
            <person name="Labate C.A."/>
        </authorList>
    </citation>
    <scope>NUCLEOTIDE SEQUENCE</scope>
    <source>
        <strain evidence="1">MF-1</strain>
    </source>
</reference>
<name>A0A9Q3J0D0_9BASI</name>
<dbReference type="Proteomes" id="UP000765509">
    <property type="component" value="Unassembled WGS sequence"/>
</dbReference>
<organism evidence="1 2">
    <name type="scientific">Austropuccinia psidii MF-1</name>
    <dbReference type="NCBI Taxonomy" id="1389203"/>
    <lineage>
        <taxon>Eukaryota</taxon>
        <taxon>Fungi</taxon>
        <taxon>Dikarya</taxon>
        <taxon>Basidiomycota</taxon>
        <taxon>Pucciniomycotina</taxon>
        <taxon>Pucciniomycetes</taxon>
        <taxon>Pucciniales</taxon>
        <taxon>Sphaerophragmiaceae</taxon>
        <taxon>Austropuccinia</taxon>
    </lineage>
</organism>
<proteinExistence type="predicted"/>
<sequence>MAKRTSGPKWAIFNPWTLETTRGHQLNSKNAFPSIKGKDSPSPMYTVPRIKAWCICGIIYHYAPILLRNSMVILSGPNYAIPIQGPKSITHFKGSLFSHSVLQFLAATRRPFGDPNHLALQELGCNFFSRLFQGKFQEVMNNSISCQGIKYFSIPWTTQLVHTGCI</sequence>
<accession>A0A9Q3J0D0</accession>
<dbReference type="EMBL" id="AVOT02060245">
    <property type="protein sequence ID" value="MBW0553770.1"/>
    <property type="molecule type" value="Genomic_DNA"/>
</dbReference>
<gene>
    <name evidence="1" type="ORF">O181_093485</name>
</gene>
<protein>
    <submittedName>
        <fullName evidence="1">Uncharacterized protein</fullName>
    </submittedName>
</protein>
<keyword evidence="2" id="KW-1185">Reference proteome</keyword>
<comment type="caution">
    <text evidence="1">The sequence shown here is derived from an EMBL/GenBank/DDBJ whole genome shotgun (WGS) entry which is preliminary data.</text>
</comment>
<evidence type="ECO:0000313" key="2">
    <source>
        <dbReference type="Proteomes" id="UP000765509"/>
    </source>
</evidence>